<dbReference type="KEGG" id="psti:SOO65_04910"/>
<feature type="domain" description="Bacterial type II secretion system protein E" evidence="3">
    <location>
        <begin position="199"/>
        <end position="213"/>
    </location>
</feature>
<dbReference type="SUPFAM" id="SSF52540">
    <property type="entry name" value="P-loop containing nucleoside triphosphate hydrolases"/>
    <property type="match status" value="1"/>
</dbReference>
<proteinExistence type="inferred from homology"/>
<dbReference type="RefSeq" id="WP_321397858.1">
    <property type="nucleotide sequence ID" value="NZ_CP139487.1"/>
</dbReference>
<dbReference type="PANTHER" id="PTHR30486">
    <property type="entry name" value="TWITCHING MOTILITY PROTEIN PILT"/>
    <property type="match status" value="1"/>
</dbReference>
<comment type="similarity">
    <text evidence="1">Belongs to the GSP E family.</text>
</comment>
<evidence type="ECO:0000256" key="2">
    <source>
        <dbReference type="SAM" id="MobiDB-lite"/>
    </source>
</evidence>
<evidence type="ECO:0000313" key="4">
    <source>
        <dbReference type="EMBL" id="WPU66080.1"/>
    </source>
</evidence>
<feature type="region of interest" description="Disordered" evidence="2">
    <location>
        <begin position="346"/>
        <end position="366"/>
    </location>
</feature>
<dbReference type="GO" id="GO:0016887">
    <property type="term" value="F:ATP hydrolysis activity"/>
    <property type="evidence" value="ECO:0007669"/>
    <property type="project" value="InterPro"/>
</dbReference>
<dbReference type="Pfam" id="PF00437">
    <property type="entry name" value="T2SSE"/>
    <property type="match status" value="1"/>
</dbReference>
<dbReference type="Proteomes" id="UP001324634">
    <property type="component" value="Chromosome"/>
</dbReference>
<protein>
    <submittedName>
        <fullName evidence="4">PilT/PilU family type 4a pilus ATPase</fullName>
    </submittedName>
</protein>
<keyword evidence="5" id="KW-1185">Reference proteome</keyword>
<reference evidence="4 5" key="1">
    <citation type="submission" date="2023-11" db="EMBL/GenBank/DDBJ databases">
        <title>Peredibacter starrii A3.12.</title>
        <authorList>
            <person name="Mitchell R.J."/>
        </authorList>
    </citation>
    <scope>NUCLEOTIDE SEQUENCE [LARGE SCALE GENOMIC DNA]</scope>
    <source>
        <strain evidence="4 5">A3.12</strain>
    </source>
</reference>
<dbReference type="InterPro" id="IPR003593">
    <property type="entry name" value="AAA+_ATPase"/>
</dbReference>
<dbReference type="AlphaFoldDB" id="A0AAX4HSB6"/>
<dbReference type="InterPro" id="IPR006321">
    <property type="entry name" value="PilT/PilU"/>
</dbReference>
<dbReference type="SMART" id="SM00382">
    <property type="entry name" value="AAA"/>
    <property type="match status" value="1"/>
</dbReference>
<dbReference type="InterPro" id="IPR050921">
    <property type="entry name" value="T4SS_GSP_E_ATPase"/>
</dbReference>
<gene>
    <name evidence="4" type="ORF">SOO65_04910</name>
</gene>
<sequence>MALTKEAFLSIIKSAAASGVSDIHLRTDEKPCFRLRGDLVQVKYDPLTNDDLKLVCSIMIKDSEILKGLDKIKEHDGSFSVPGVCRVRYNLMRYQGKIGLILRLISDKVPTTEDLKLPVVINKIAGANAGLVLVTGATGSGKSSTLAAMINFINKTSAVHVLTLEDPVEYVHTPIKARITQREIGQDTSDFNSALRSALRQDPDIILIGEMRDAETISIAIKAAETGHLVFGTVHTTDALSTIGRLISMFPPEEQNVVRTRLADNLHATISQRLLKTQDGKGRVAAQEIMINNPGIREAIMEPSKTKDIYTYIEKGRNTSGAQSFDQHITSLYKEGRITLEEAKANATKPEDFERNLMFGDSQGDD</sequence>
<evidence type="ECO:0000313" key="5">
    <source>
        <dbReference type="Proteomes" id="UP001324634"/>
    </source>
</evidence>
<name>A0AAX4HSB6_9BACT</name>
<dbReference type="EMBL" id="CP139487">
    <property type="protein sequence ID" value="WPU66080.1"/>
    <property type="molecule type" value="Genomic_DNA"/>
</dbReference>
<feature type="compositionally biased region" description="Basic and acidic residues" evidence="2">
    <location>
        <begin position="346"/>
        <end position="355"/>
    </location>
</feature>
<dbReference type="NCBIfam" id="TIGR01420">
    <property type="entry name" value="pilT_fam"/>
    <property type="match status" value="1"/>
</dbReference>
<dbReference type="Gene3D" id="3.40.50.300">
    <property type="entry name" value="P-loop containing nucleotide triphosphate hydrolases"/>
    <property type="match status" value="1"/>
</dbReference>
<dbReference type="GO" id="GO:0005524">
    <property type="term" value="F:ATP binding"/>
    <property type="evidence" value="ECO:0007669"/>
    <property type="project" value="InterPro"/>
</dbReference>
<dbReference type="InterPro" id="IPR001482">
    <property type="entry name" value="T2SS/T4SS_dom"/>
</dbReference>
<dbReference type="CDD" id="cd01131">
    <property type="entry name" value="PilT"/>
    <property type="match status" value="1"/>
</dbReference>
<dbReference type="PROSITE" id="PS00662">
    <property type="entry name" value="T2SP_E"/>
    <property type="match status" value="1"/>
</dbReference>
<accession>A0AAX4HSB6</accession>
<evidence type="ECO:0000256" key="1">
    <source>
        <dbReference type="ARBA" id="ARBA00006611"/>
    </source>
</evidence>
<evidence type="ECO:0000259" key="3">
    <source>
        <dbReference type="PROSITE" id="PS00662"/>
    </source>
</evidence>
<organism evidence="4 5">
    <name type="scientific">Peredibacter starrii</name>
    <dbReference type="NCBI Taxonomy" id="28202"/>
    <lineage>
        <taxon>Bacteria</taxon>
        <taxon>Pseudomonadati</taxon>
        <taxon>Bdellovibrionota</taxon>
        <taxon>Bacteriovoracia</taxon>
        <taxon>Bacteriovoracales</taxon>
        <taxon>Bacteriovoracaceae</taxon>
        <taxon>Peredibacter</taxon>
    </lineage>
</organism>
<dbReference type="InterPro" id="IPR027417">
    <property type="entry name" value="P-loop_NTPase"/>
</dbReference>
<dbReference type="Gene3D" id="3.30.450.90">
    <property type="match status" value="1"/>
</dbReference>